<gene>
    <name evidence="9" type="ORF">DXB65_24025</name>
</gene>
<dbReference type="InterPro" id="IPR012944">
    <property type="entry name" value="SusD_RagB_dom"/>
</dbReference>
<evidence type="ECO:0000259" key="7">
    <source>
        <dbReference type="Pfam" id="PF07980"/>
    </source>
</evidence>
<keyword evidence="4" id="KW-0472">Membrane</keyword>
<feature type="domain" description="RagB/SusD" evidence="7">
    <location>
        <begin position="390"/>
        <end position="504"/>
    </location>
</feature>
<feature type="chain" id="PRO_5017827003" evidence="6">
    <location>
        <begin position="18"/>
        <end position="547"/>
    </location>
</feature>
<comment type="subcellular location">
    <subcellularLocation>
        <location evidence="1">Cell outer membrane</location>
    </subcellularLocation>
</comment>
<dbReference type="GO" id="GO:0009279">
    <property type="term" value="C:cell outer membrane"/>
    <property type="evidence" value="ECO:0007669"/>
    <property type="project" value="UniProtKB-SubCell"/>
</dbReference>
<dbReference type="Gene3D" id="1.25.40.390">
    <property type="match status" value="1"/>
</dbReference>
<proteinExistence type="inferred from homology"/>
<evidence type="ECO:0000256" key="1">
    <source>
        <dbReference type="ARBA" id="ARBA00004442"/>
    </source>
</evidence>
<dbReference type="Proteomes" id="UP000260983">
    <property type="component" value="Unassembled WGS sequence"/>
</dbReference>
<evidence type="ECO:0000259" key="8">
    <source>
        <dbReference type="Pfam" id="PF14322"/>
    </source>
</evidence>
<evidence type="ECO:0000256" key="2">
    <source>
        <dbReference type="ARBA" id="ARBA00006275"/>
    </source>
</evidence>
<comment type="caution">
    <text evidence="9">The sequence shown here is derived from an EMBL/GenBank/DDBJ whole genome shotgun (WGS) entry which is preliminary data.</text>
</comment>
<dbReference type="InterPro" id="IPR011990">
    <property type="entry name" value="TPR-like_helical_dom_sf"/>
</dbReference>
<feature type="domain" description="SusD-like N-terminal" evidence="8">
    <location>
        <begin position="103"/>
        <end position="251"/>
    </location>
</feature>
<comment type="similarity">
    <text evidence="2">Belongs to the SusD family.</text>
</comment>
<protein>
    <submittedName>
        <fullName evidence="9">RagB/SusD family nutrient uptake outer membrane protein</fullName>
    </submittedName>
</protein>
<evidence type="ECO:0000256" key="5">
    <source>
        <dbReference type="ARBA" id="ARBA00023237"/>
    </source>
</evidence>
<keyword evidence="3 6" id="KW-0732">Signal</keyword>
<dbReference type="PROSITE" id="PS51257">
    <property type="entry name" value="PROKAR_LIPOPROTEIN"/>
    <property type="match status" value="1"/>
</dbReference>
<dbReference type="Pfam" id="PF14322">
    <property type="entry name" value="SusD-like_3"/>
    <property type="match status" value="1"/>
</dbReference>
<evidence type="ECO:0000256" key="3">
    <source>
        <dbReference type="ARBA" id="ARBA00022729"/>
    </source>
</evidence>
<accession>A0A3E5AW87</accession>
<sequence length="547" mass="60526">MKINKSILLLSSVFVMAACDLDKYPEGSTMTQDQKDEVISMIPERIESELNGLKSGLNVLGTLGNPNTTGYHFDYGFPAICIVYDQAGQDMLCKNDAIGYNKYISPQKFRDRITTSVFNEFIWKNYYNHLKTANDCIATLSAAFPEDNRTAQVKSYFGQALASRAFDYLQLVQTYQFTYIGHESAKSVPLVLDTMTDDEKLNNPRATVEQVYTQIMADLNTAIAYLSENPVTRKDKAQITAEVAYGLRARANLLMGNWSAAASDAAKAYAGARPYSKAEVSVPKFYDANDASWIWGIVVTSEDGVVKTGIVNWPSHLCSLTGMGYTTAASATDVAFRAINNKLWAEIPTTDVRKTWWVDENLHSDALVNAYGAQNAAGWVSGAFGSTMFSPYVNVKFGPEGGQIANSDNAQDWPLMRVEEMLLIEAEAIGRDNLAAGKQKLEAFVKGYRDETYTCKATNLDEFIDEVWFQRRIELWGEGFSLFDILRLKKPVKRIGTNFPAGSTFTDIAAESPLLIYTIPECETAVNKAITPADNNEAAIPPTPVQN</sequence>
<evidence type="ECO:0000256" key="6">
    <source>
        <dbReference type="SAM" id="SignalP"/>
    </source>
</evidence>
<dbReference type="RefSeq" id="WP_009131893.1">
    <property type="nucleotide sequence ID" value="NZ_CABKRN010000005.1"/>
</dbReference>
<dbReference type="AlphaFoldDB" id="A0A3E5AW87"/>
<organism evidence="9 10">
    <name type="scientific">Bacteroides oleiciplenus</name>
    <dbReference type="NCBI Taxonomy" id="626931"/>
    <lineage>
        <taxon>Bacteria</taxon>
        <taxon>Pseudomonadati</taxon>
        <taxon>Bacteroidota</taxon>
        <taxon>Bacteroidia</taxon>
        <taxon>Bacteroidales</taxon>
        <taxon>Bacteroidaceae</taxon>
        <taxon>Bacteroides</taxon>
    </lineage>
</organism>
<dbReference type="Pfam" id="PF07980">
    <property type="entry name" value="SusD_RagB"/>
    <property type="match status" value="1"/>
</dbReference>
<evidence type="ECO:0000256" key="4">
    <source>
        <dbReference type="ARBA" id="ARBA00023136"/>
    </source>
</evidence>
<name>A0A3E5AW87_9BACE</name>
<evidence type="ECO:0000313" key="10">
    <source>
        <dbReference type="Proteomes" id="UP000260983"/>
    </source>
</evidence>
<dbReference type="SUPFAM" id="SSF48452">
    <property type="entry name" value="TPR-like"/>
    <property type="match status" value="1"/>
</dbReference>
<reference evidence="9 10" key="1">
    <citation type="submission" date="2018-08" db="EMBL/GenBank/DDBJ databases">
        <title>A genome reference for cultivated species of the human gut microbiota.</title>
        <authorList>
            <person name="Zou Y."/>
            <person name="Xue W."/>
            <person name="Luo G."/>
        </authorList>
    </citation>
    <scope>NUCLEOTIDE SEQUENCE [LARGE SCALE GENOMIC DNA]</scope>
    <source>
        <strain evidence="9 10">OM05-15BH</strain>
    </source>
</reference>
<evidence type="ECO:0000313" key="9">
    <source>
        <dbReference type="EMBL" id="RGN29560.1"/>
    </source>
</evidence>
<dbReference type="EMBL" id="QSUL01000039">
    <property type="protein sequence ID" value="RGN29560.1"/>
    <property type="molecule type" value="Genomic_DNA"/>
</dbReference>
<dbReference type="InterPro" id="IPR033985">
    <property type="entry name" value="SusD-like_N"/>
</dbReference>
<feature type="signal peptide" evidence="6">
    <location>
        <begin position="1"/>
        <end position="17"/>
    </location>
</feature>
<keyword evidence="5" id="KW-0998">Cell outer membrane</keyword>